<evidence type="ECO:0000259" key="1">
    <source>
        <dbReference type="Pfam" id="PF07796"/>
    </source>
</evidence>
<dbReference type="AlphaFoldDB" id="A0A285GDL7"/>
<feature type="domain" description="DUF1638" evidence="1">
    <location>
        <begin position="106"/>
        <end position="266"/>
    </location>
</feature>
<dbReference type="EMBL" id="OBDR01000011">
    <property type="protein sequence ID" value="SNY20586.1"/>
    <property type="molecule type" value="Genomic_DNA"/>
</dbReference>
<proteinExistence type="predicted"/>
<evidence type="ECO:0000313" key="3">
    <source>
        <dbReference type="EMBL" id="TCL11611.1"/>
    </source>
</evidence>
<reference evidence="3 5" key="3">
    <citation type="submission" date="2019-03" db="EMBL/GenBank/DDBJ databases">
        <title>Subsurface microbial communities from deep shales in Ohio and West Virginia, USA.</title>
        <authorList>
            <person name="Wrighton K."/>
        </authorList>
    </citation>
    <scope>NUCLEOTIDE SEQUENCE [LARGE SCALE GENOMIC DNA]</scope>
    <source>
        <strain evidence="3 5">WG1_MB</strain>
    </source>
</reference>
<dbReference type="RefSeq" id="WP_096712804.1">
    <property type="nucleotide sequence ID" value="NZ_OBDR01000011.1"/>
</dbReference>
<dbReference type="Proteomes" id="UP000217726">
    <property type="component" value="Unassembled WGS sequence"/>
</dbReference>
<reference evidence="2" key="2">
    <citation type="submission" date="2017-09" db="EMBL/GenBank/DDBJ databases">
        <authorList>
            <person name="Ehlers B."/>
            <person name="Leendertz F.H."/>
        </authorList>
    </citation>
    <scope>NUCLEOTIDE SEQUENCE [LARGE SCALE GENOMIC DNA]</scope>
    <source>
        <strain evidence="2">WG-1MB</strain>
    </source>
</reference>
<organism evidence="2 4">
    <name type="scientific">Methanohalophilus euhalobius</name>
    <dbReference type="NCBI Taxonomy" id="51203"/>
    <lineage>
        <taxon>Archaea</taxon>
        <taxon>Methanobacteriati</taxon>
        <taxon>Methanobacteriota</taxon>
        <taxon>Stenosarchaea group</taxon>
        <taxon>Methanomicrobia</taxon>
        <taxon>Methanosarcinales</taxon>
        <taxon>Methanosarcinaceae</taxon>
        <taxon>Methanohalophilus</taxon>
    </lineage>
</organism>
<accession>A0A285GDL7</accession>
<dbReference type="Pfam" id="PF07796">
    <property type="entry name" value="DUF1638"/>
    <property type="match status" value="1"/>
</dbReference>
<dbReference type="Proteomes" id="UP000295404">
    <property type="component" value="Unassembled WGS sequence"/>
</dbReference>
<dbReference type="OrthoDB" id="53190at2157"/>
<reference evidence="4" key="1">
    <citation type="submission" date="2017-09" db="EMBL/GenBank/DDBJ databases">
        <authorList>
            <person name="Varghese N."/>
            <person name="Submissions S."/>
        </authorList>
    </citation>
    <scope>NUCLEOTIDE SEQUENCE [LARGE SCALE GENOMIC DNA]</scope>
    <source>
        <strain evidence="4">WG-1MB</strain>
    </source>
</reference>
<evidence type="ECO:0000313" key="4">
    <source>
        <dbReference type="Proteomes" id="UP000217726"/>
    </source>
</evidence>
<dbReference type="EMBL" id="SMMS01000001">
    <property type="protein sequence ID" value="TCL11611.1"/>
    <property type="molecule type" value="Genomic_DNA"/>
</dbReference>
<evidence type="ECO:0000313" key="2">
    <source>
        <dbReference type="EMBL" id="SNY20586.1"/>
    </source>
</evidence>
<sequence length="283" mass="32546">MPVLSIVACEMLEDELVHVLSIDHDIRQLYLVEDTNSFRLTRKLKSRGMRPFIFPFDRLSAIVMENSRNLFSEGILRFPKFSIFKKIHYALKAGKCDHLIIVVNLLPKDLHADTDRLHSEVYRNARDMAKFSDGILLFYGKCAYSYESKTKLKSLDCPVYFLKDNNSEVVEDCISTALGGNDAYTKTDQLGKGVFYATPMWITYMKERIKPDRPSNDYNYLNDPNYSHLFKINRLDSDNADFSINASEFAKTFDMDIININGTMKIAIDSYMNAKLAVCKDSD</sequence>
<gene>
    <name evidence="3" type="ORF">C7960_0779</name>
    <name evidence="2" type="ORF">SAMN06295989_11123</name>
</gene>
<dbReference type="InterPro" id="IPR012437">
    <property type="entry name" value="DUF1638"/>
</dbReference>
<name>A0A285GDL7_9EURY</name>
<keyword evidence="4" id="KW-1185">Reference proteome</keyword>
<protein>
    <submittedName>
        <fullName evidence="3">Uncharacterized protein DUF1638</fullName>
    </submittedName>
</protein>
<evidence type="ECO:0000313" key="5">
    <source>
        <dbReference type="Proteomes" id="UP000295404"/>
    </source>
</evidence>